<feature type="compositionally biased region" description="Basic residues" evidence="1">
    <location>
        <begin position="423"/>
        <end position="432"/>
    </location>
</feature>
<proteinExistence type="predicted"/>
<evidence type="ECO:0000313" key="4">
    <source>
        <dbReference type="Proteomes" id="UP000186132"/>
    </source>
</evidence>
<dbReference type="InterPro" id="IPR012908">
    <property type="entry name" value="PGAP1-ab_dom-like"/>
</dbReference>
<dbReference type="Proteomes" id="UP000186132">
    <property type="component" value="Unassembled WGS sequence"/>
</dbReference>
<dbReference type="GO" id="GO:0016788">
    <property type="term" value="F:hydrolase activity, acting on ester bonds"/>
    <property type="evidence" value="ECO:0007669"/>
    <property type="project" value="InterPro"/>
</dbReference>
<dbReference type="InterPro" id="IPR029058">
    <property type="entry name" value="AB_hydrolase_fold"/>
</dbReference>
<feature type="region of interest" description="Disordered" evidence="1">
    <location>
        <begin position="406"/>
        <end position="432"/>
    </location>
</feature>
<dbReference type="Pfam" id="PF07819">
    <property type="entry name" value="PGAP1"/>
    <property type="match status" value="1"/>
</dbReference>
<sequence>MRDAGTLAGTTLHEVAGTARDVHRAVADRLFGLAGRPGAAIKLAHDGIAAIAYGSTRLGVRYLPPAVGMIAGAVQDPTAESVHDHRTGRSVLGAISGIVGDRMAVESAAVAPQMRMRLGSGPLRRVAGNVAHDARSASVPVGGRLVVFVHGLCESDLCWSWAAERRWGDRTATYGSKLHDDDGWTPLYVNFNTGLHISGNGLEFAEQLEELVAGWPVRVTEIALIGHSLGGLVARSAAHQGHELGHAWVGRLRHIVGLGTPHLGAPLERYVNRGTHRLARRPETRPFAALLNQRSVGIKDLRHGSVVEADWLDFEADDPTDNCTPASLVPGVAYSMVSATLSREPDGIFAHDLLVQHGSAHGVGAVRSIAFEADRSHTIAGGKHHFDLLADATVYDKVRGWLAGGDGAAAPVDSPRTTSGERRRSRSSRPRT</sequence>
<gene>
    <name evidence="3" type="ORF">SAMN05443575_0460</name>
</gene>
<reference evidence="3 4" key="1">
    <citation type="submission" date="2016-11" db="EMBL/GenBank/DDBJ databases">
        <authorList>
            <person name="Jaros S."/>
            <person name="Januszkiewicz K."/>
            <person name="Wedrychowicz H."/>
        </authorList>
    </citation>
    <scope>NUCLEOTIDE SEQUENCE [LARGE SCALE GENOMIC DNA]</scope>
    <source>
        <strain evidence="3 4">DSM 45627</strain>
    </source>
</reference>
<dbReference type="AlphaFoldDB" id="A0A1M5D548"/>
<evidence type="ECO:0000259" key="2">
    <source>
        <dbReference type="Pfam" id="PF07819"/>
    </source>
</evidence>
<dbReference type="SUPFAM" id="SSF53474">
    <property type="entry name" value="alpha/beta-Hydrolases"/>
    <property type="match status" value="1"/>
</dbReference>
<feature type="domain" description="GPI inositol-deacylase PGAP1-like alpha/beta" evidence="2">
    <location>
        <begin position="215"/>
        <end position="313"/>
    </location>
</feature>
<dbReference type="STRING" id="1206085.SAMN05443575_0460"/>
<evidence type="ECO:0000256" key="1">
    <source>
        <dbReference type="SAM" id="MobiDB-lite"/>
    </source>
</evidence>
<evidence type="ECO:0000313" key="3">
    <source>
        <dbReference type="EMBL" id="SHF62159.1"/>
    </source>
</evidence>
<protein>
    <submittedName>
        <fullName evidence="3">PGAP1-like protein</fullName>
    </submittedName>
</protein>
<dbReference type="Gene3D" id="3.40.50.1820">
    <property type="entry name" value="alpha/beta hydrolase"/>
    <property type="match status" value="1"/>
</dbReference>
<name>A0A1M5D548_9ACTN</name>
<accession>A0A1M5D548</accession>
<organism evidence="3 4">
    <name type="scientific">Jatrophihabitans endophyticus</name>
    <dbReference type="NCBI Taxonomy" id="1206085"/>
    <lineage>
        <taxon>Bacteria</taxon>
        <taxon>Bacillati</taxon>
        <taxon>Actinomycetota</taxon>
        <taxon>Actinomycetes</taxon>
        <taxon>Jatrophihabitantales</taxon>
        <taxon>Jatrophihabitantaceae</taxon>
        <taxon>Jatrophihabitans</taxon>
    </lineage>
</organism>
<dbReference type="EMBL" id="FQVU01000001">
    <property type="protein sequence ID" value="SHF62159.1"/>
    <property type="molecule type" value="Genomic_DNA"/>
</dbReference>
<keyword evidence="4" id="KW-1185">Reference proteome</keyword>